<evidence type="ECO:0000313" key="4">
    <source>
        <dbReference type="Proteomes" id="UP000294530"/>
    </source>
</evidence>
<accession>A0A976FEC6</accession>
<dbReference type="SUPFAM" id="SSF48452">
    <property type="entry name" value="TPR-like"/>
    <property type="match status" value="1"/>
</dbReference>
<dbReference type="KEGG" id="blac:94352922"/>
<dbReference type="Gene3D" id="1.25.40.10">
    <property type="entry name" value="Tetratricopeptide repeat domain"/>
    <property type="match status" value="1"/>
</dbReference>
<dbReference type="Proteomes" id="UP000294530">
    <property type="component" value="Unassembled WGS sequence"/>
</dbReference>
<organism evidence="3 4">
    <name type="scientific">Bremia lactucae</name>
    <name type="common">Lettuce downy mildew</name>
    <dbReference type="NCBI Taxonomy" id="4779"/>
    <lineage>
        <taxon>Eukaryota</taxon>
        <taxon>Sar</taxon>
        <taxon>Stramenopiles</taxon>
        <taxon>Oomycota</taxon>
        <taxon>Peronosporomycetes</taxon>
        <taxon>Peronosporales</taxon>
        <taxon>Peronosporaceae</taxon>
        <taxon>Bremia</taxon>
    </lineage>
</organism>
<name>A0A976FEC6_BRELC</name>
<feature type="transmembrane region" description="Helical" evidence="2">
    <location>
        <begin position="496"/>
        <end position="518"/>
    </location>
</feature>
<keyword evidence="2" id="KW-0472">Membrane</keyword>
<gene>
    <name evidence="3" type="ORF">CCR75_009208</name>
</gene>
<dbReference type="InterPro" id="IPR011990">
    <property type="entry name" value="TPR-like_helical_dom_sf"/>
</dbReference>
<feature type="compositionally biased region" description="Polar residues" evidence="1">
    <location>
        <begin position="137"/>
        <end position="148"/>
    </location>
</feature>
<comment type="caution">
    <text evidence="3">The sequence shown here is derived from an EMBL/GenBank/DDBJ whole genome shotgun (WGS) entry which is preliminary data.</text>
</comment>
<feature type="transmembrane region" description="Helical" evidence="2">
    <location>
        <begin position="328"/>
        <end position="345"/>
    </location>
</feature>
<keyword evidence="2" id="KW-0812">Transmembrane</keyword>
<evidence type="ECO:0000256" key="1">
    <source>
        <dbReference type="SAM" id="MobiDB-lite"/>
    </source>
</evidence>
<feature type="transmembrane region" description="Helical" evidence="2">
    <location>
        <begin position="285"/>
        <end position="307"/>
    </location>
</feature>
<feature type="transmembrane region" description="Helical" evidence="2">
    <location>
        <begin position="258"/>
        <end position="279"/>
    </location>
</feature>
<evidence type="ECO:0000256" key="2">
    <source>
        <dbReference type="SAM" id="Phobius"/>
    </source>
</evidence>
<sequence>MIRYHQMLRSETEGALEEVVRAAHTYLKANETQISWILLLTEALSRLRRHTEAVAWYKKGLKLDPDNLELQNGLKKSRVAVLNDLLESSEEEDDNVLNSFKIVDPILKIVSTKDSAESSCEMRLSEEGGMPRSLQTAQMQSHTTSEVSGNRREGTAEQDGKLITRAVIQGKFERMLEHFDMRKLARIVAVSIFLELFDVRNVAIGTGFLFLGLLAQAIIHRQKIMVITMLIICFYRSQLKMQAQSFLQKWGQTSQDKLGVFMLAPQIVFVIPILMKVFGQLKFMLFLQQDVCLAASVVFVAGTLVANALRVNAGQYAREWGEGRRLKFAAYFTALVYWVIWRGQWASTTRLLGPALIDAGGIVLGSVSSSELQDVCRRAFMRLYNYVVNDMQAHVDLDAWFILGLSNWIVEYWQQPTDISPEMLLRMLAEYFDSLEKAAVRTFSVELRHLRYQVNNRQITSELQLLIEYLKQSLNAVPPSWTFGMAVLFAKSCPSFVLFGLLVICSGVFSVPLLPFVVSEFQSARTLYGLNRTGILQEMDGFEVMLMDSPLKYVWKNLKSCVYCLEGGVTFTKAVTTGKHIVVAAANISWLVGFVSEVKQNGIFANIHEIPECIASVFTITKESSLIEDGVRFLRESTHFREFQASVINWWSKET</sequence>
<protein>
    <submittedName>
        <fullName evidence="3">Uncharacterized protein</fullName>
    </submittedName>
</protein>
<keyword evidence="2" id="KW-1133">Transmembrane helix</keyword>
<dbReference type="GeneID" id="94352922"/>
<dbReference type="EMBL" id="SHOA02000002">
    <property type="protein sequence ID" value="TDH64884.1"/>
    <property type="molecule type" value="Genomic_DNA"/>
</dbReference>
<proteinExistence type="predicted"/>
<dbReference type="AlphaFoldDB" id="A0A976FEC6"/>
<feature type="region of interest" description="Disordered" evidence="1">
    <location>
        <begin position="137"/>
        <end position="157"/>
    </location>
</feature>
<keyword evidence="4" id="KW-1185">Reference proteome</keyword>
<reference evidence="3 4" key="1">
    <citation type="journal article" date="2021" name="Genome Biol.">
        <title>AFLAP: assembly-free linkage analysis pipeline using k-mers from genome sequencing data.</title>
        <authorList>
            <person name="Fletcher K."/>
            <person name="Zhang L."/>
            <person name="Gil J."/>
            <person name="Han R."/>
            <person name="Cavanaugh K."/>
            <person name="Michelmore R."/>
        </authorList>
    </citation>
    <scope>NUCLEOTIDE SEQUENCE [LARGE SCALE GENOMIC DNA]</scope>
    <source>
        <strain evidence="3 4">SF5</strain>
    </source>
</reference>
<evidence type="ECO:0000313" key="3">
    <source>
        <dbReference type="EMBL" id="TDH64884.1"/>
    </source>
</evidence>
<dbReference type="RefSeq" id="XP_067814383.1">
    <property type="nucleotide sequence ID" value="XM_067967251.1"/>
</dbReference>
<dbReference type="OrthoDB" id="2335338at2759"/>